<feature type="binding site" evidence="11">
    <location>
        <position position="156"/>
    </location>
    <ligand>
        <name>alpha-D-mannose 1-phosphate</name>
        <dbReference type="ChEBI" id="CHEBI:58409"/>
    </ligand>
</feature>
<dbReference type="Gene3D" id="3.40.50.1000">
    <property type="entry name" value="HAD superfamily/HAD-like"/>
    <property type="match status" value="1"/>
</dbReference>
<dbReference type="PANTHER" id="PTHR10466">
    <property type="entry name" value="PHOSPHOMANNOMUTASE"/>
    <property type="match status" value="1"/>
</dbReference>
<organism evidence="14 15">
    <name type="scientific">Venustampulla echinocandica</name>
    <dbReference type="NCBI Taxonomy" id="2656787"/>
    <lineage>
        <taxon>Eukaryota</taxon>
        <taxon>Fungi</taxon>
        <taxon>Dikarya</taxon>
        <taxon>Ascomycota</taxon>
        <taxon>Pezizomycotina</taxon>
        <taxon>Leotiomycetes</taxon>
        <taxon>Helotiales</taxon>
        <taxon>Pleuroascaceae</taxon>
        <taxon>Venustampulla</taxon>
    </lineage>
</organism>
<dbReference type="InterPro" id="IPR023214">
    <property type="entry name" value="HAD_sf"/>
</dbReference>
<keyword evidence="8 12" id="KW-0460">Magnesium</keyword>
<dbReference type="GO" id="GO:0004615">
    <property type="term" value="F:phosphomannomutase activity"/>
    <property type="evidence" value="ECO:0007669"/>
    <property type="project" value="UniProtKB-EC"/>
</dbReference>
<comment type="similarity">
    <text evidence="3 13">Belongs to the eukaryotic PMM family.</text>
</comment>
<reference evidence="14 15" key="1">
    <citation type="journal article" date="2018" name="IMA Fungus">
        <title>IMA Genome-F 9: Draft genome sequence of Annulohypoxylon stygium, Aspergillus mulundensis, Berkeleyomyces basicola (syn. Thielaviopsis basicola), Ceratocystis smalleyi, two Cercospora beticola strains, Coleophoma cylindrospora, Fusarium fracticaudum, Phialophora cf. hyalina, and Morchella septimelata.</title>
        <authorList>
            <person name="Wingfield B.D."/>
            <person name="Bills G.F."/>
            <person name="Dong Y."/>
            <person name="Huang W."/>
            <person name="Nel W.J."/>
            <person name="Swalarsk-Parry B.S."/>
            <person name="Vaghefi N."/>
            <person name="Wilken P.M."/>
            <person name="An Z."/>
            <person name="de Beer Z.W."/>
            <person name="De Vos L."/>
            <person name="Chen L."/>
            <person name="Duong T.A."/>
            <person name="Gao Y."/>
            <person name="Hammerbacher A."/>
            <person name="Kikkert J.R."/>
            <person name="Li Y."/>
            <person name="Li H."/>
            <person name="Li K."/>
            <person name="Li Q."/>
            <person name="Liu X."/>
            <person name="Ma X."/>
            <person name="Naidoo K."/>
            <person name="Pethybridge S.J."/>
            <person name="Sun J."/>
            <person name="Steenkamp E.T."/>
            <person name="van der Nest M.A."/>
            <person name="van Wyk S."/>
            <person name="Wingfield M.J."/>
            <person name="Xiong C."/>
            <person name="Yue Q."/>
            <person name="Zhang X."/>
        </authorList>
    </citation>
    <scope>NUCLEOTIDE SEQUENCE [LARGE SCALE GENOMIC DNA]</scope>
    <source>
        <strain evidence="14 15">BP 5553</strain>
    </source>
</reference>
<dbReference type="InterPro" id="IPR006379">
    <property type="entry name" value="HAD-SF_hydro_IIB"/>
</dbReference>
<dbReference type="GO" id="GO:0009298">
    <property type="term" value="P:GDP-mannose biosynthetic process"/>
    <property type="evidence" value="ECO:0007669"/>
    <property type="project" value="UniProtKB-UniPathway"/>
</dbReference>
<evidence type="ECO:0000256" key="11">
    <source>
        <dbReference type="PIRSR" id="PIRSR605002-2"/>
    </source>
</evidence>
<feature type="binding site" evidence="12">
    <location>
        <position position="231"/>
    </location>
    <ligand>
        <name>Mg(2+)</name>
        <dbReference type="ChEBI" id="CHEBI:18420"/>
        <label>1</label>
    </ligand>
</feature>
<dbReference type="GeneID" id="43598819"/>
<accession>A0A370TM72</accession>
<comment type="function">
    <text evidence="13">Involved in the synthesis of the GDP-mannose and dolichol-phosphate-mannose required for a number of critical mannosyl transfer reactions.</text>
</comment>
<feature type="binding site" evidence="12">
    <location>
        <position position="248"/>
    </location>
    <ligand>
        <name>Mg(2+)</name>
        <dbReference type="ChEBI" id="CHEBI:18420"/>
        <label>1</label>
    </ligand>
</feature>
<feature type="binding site" evidence="12">
    <location>
        <position position="24"/>
    </location>
    <ligand>
        <name>Mg(2+)</name>
        <dbReference type="ChEBI" id="CHEBI:18420"/>
        <label>1</label>
    </ligand>
</feature>
<dbReference type="SUPFAM" id="SSF56784">
    <property type="entry name" value="HAD-like"/>
    <property type="match status" value="1"/>
</dbReference>
<dbReference type="AlphaFoldDB" id="A0A370TM72"/>
<evidence type="ECO:0000256" key="4">
    <source>
        <dbReference type="ARBA" id="ARBA00011738"/>
    </source>
</evidence>
<proteinExistence type="inferred from homology"/>
<dbReference type="InterPro" id="IPR005002">
    <property type="entry name" value="PMM"/>
</dbReference>
<feature type="active site" description="Proton donor/acceptor" evidence="10">
    <location>
        <position position="26"/>
    </location>
</feature>
<evidence type="ECO:0000256" key="12">
    <source>
        <dbReference type="PIRSR" id="PIRSR605002-3"/>
    </source>
</evidence>
<dbReference type="OrthoDB" id="10264771at2759"/>
<comment type="subunit">
    <text evidence="4 13">Homodimer.</text>
</comment>
<evidence type="ECO:0000256" key="8">
    <source>
        <dbReference type="ARBA" id="ARBA00022842"/>
    </source>
</evidence>
<feature type="binding site" evidence="11">
    <location>
        <position position="33"/>
    </location>
    <ligand>
        <name>alpha-D-mannose 1-phosphate</name>
        <dbReference type="ChEBI" id="CHEBI:58409"/>
    </ligand>
</feature>
<dbReference type="InterPro" id="IPR043169">
    <property type="entry name" value="PMM_cap"/>
</dbReference>
<protein>
    <recommendedName>
        <fullName evidence="5 13">Phosphomannomutase</fullName>
        <ecNumber evidence="5 13">5.4.2.8</ecNumber>
    </recommendedName>
</protein>
<evidence type="ECO:0000256" key="2">
    <source>
        <dbReference type="ARBA" id="ARBA00004699"/>
    </source>
</evidence>
<comment type="subcellular location">
    <subcellularLocation>
        <location evidence="1 13">Cytoplasm</location>
    </subcellularLocation>
</comment>
<dbReference type="GO" id="GO:0005829">
    <property type="term" value="C:cytosol"/>
    <property type="evidence" value="ECO:0007669"/>
    <property type="project" value="TreeGrafter"/>
</dbReference>
<dbReference type="NCBIfam" id="TIGR01484">
    <property type="entry name" value="HAD-SF-IIB"/>
    <property type="match status" value="1"/>
</dbReference>
<evidence type="ECO:0000256" key="7">
    <source>
        <dbReference type="ARBA" id="ARBA00022723"/>
    </source>
</evidence>
<dbReference type="SFLD" id="SFLDG01143">
    <property type="entry name" value="C2.B.3:_Phosphomannomutase_Lik"/>
    <property type="match status" value="1"/>
</dbReference>
<sequence length="269" mass="30014">MSEAAAVFPPLDKRPMANTIVLFDVDDTLTPARRSVSPEILELLSVLRHKVAVGYVGGSDLKKQQEQLGSASVPVTSLFDFCFPENGLVAYKEGAPLASTSFIQWIGEEKYKELVKFILHYVADLDIPVKRGTFIEFRNGMINVSPIGRNASVVERDEYEKYDKEHKIRETFVAILREKFAHLGLTYSIGGQISFDVFPKGWDKTYCLNHLENEAKLPGGVAYTTVHFFGDKTYQGGNDFEIFSDPRTIGHTVKGPDDTLAQVKALFGI</sequence>
<evidence type="ECO:0000256" key="9">
    <source>
        <dbReference type="ARBA" id="ARBA00023235"/>
    </source>
</evidence>
<feature type="active site" description="Nucleophile" evidence="10">
    <location>
        <position position="24"/>
    </location>
</feature>
<evidence type="ECO:0000256" key="3">
    <source>
        <dbReference type="ARBA" id="ARBA00009736"/>
    </source>
</evidence>
<dbReference type="GO" id="GO:0046872">
    <property type="term" value="F:metal ion binding"/>
    <property type="evidence" value="ECO:0007669"/>
    <property type="project" value="UniProtKB-KW"/>
</dbReference>
<dbReference type="EC" id="5.4.2.8" evidence="5 13"/>
<evidence type="ECO:0000313" key="14">
    <source>
        <dbReference type="EMBL" id="RDL36618.1"/>
    </source>
</evidence>
<dbReference type="CDD" id="cd02585">
    <property type="entry name" value="HAD_PMM"/>
    <property type="match status" value="1"/>
</dbReference>
<name>A0A370TM72_9HELO</name>
<gene>
    <name evidence="14" type="ORF">BP5553_05970</name>
</gene>
<feature type="binding site" evidence="11">
    <location>
        <position position="196"/>
    </location>
    <ligand>
        <name>alpha-D-mannose 1-phosphate</name>
        <dbReference type="ChEBI" id="CHEBI:58409"/>
    </ligand>
</feature>
<dbReference type="Gene3D" id="3.30.1240.20">
    <property type="match status" value="1"/>
</dbReference>
<dbReference type="GO" id="GO:0006487">
    <property type="term" value="P:protein N-linked glycosylation"/>
    <property type="evidence" value="ECO:0007669"/>
    <property type="project" value="TreeGrafter"/>
</dbReference>
<feature type="binding site" evidence="11">
    <location>
        <position position="194"/>
    </location>
    <ligand>
        <name>alpha-D-mannose 1-phosphate</name>
        <dbReference type="ChEBI" id="CHEBI:58409"/>
    </ligand>
</feature>
<evidence type="ECO:0000256" key="6">
    <source>
        <dbReference type="ARBA" id="ARBA00022490"/>
    </source>
</evidence>
<dbReference type="SFLD" id="SFLDG01140">
    <property type="entry name" value="C2.B:_Phosphomannomutase_and_P"/>
    <property type="match status" value="1"/>
</dbReference>
<keyword evidence="6 13" id="KW-0963">Cytoplasm</keyword>
<dbReference type="GO" id="GO:0006013">
    <property type="term" value="P:mannose metabolic process"/>
    <property type="evidence" value="ECO:0007669"/>
    <property type="project" value="TreeGrafter"/>
</dbReference>
<feature type="binding site" evidence="12">
    <location>
        <position position="245"/>
    </location>
    <ligand>
        <name>Mg(2+)</name>
        <dbReference type="ChEBI" id="CHEBI:18420"/>
        <label>1</label>
    </ligand>
</feature>
<keyword evidence="15" id="KW-1185">Reference proteome</keyword>
<dbReference type="InterPro" id="IPR036412">
    <property type="entry name" value="HAD-like_sf"/>
</dbReference>
<dbReference type="PANTHER" id="PTHR10466:SF0">
    <property type="entry name" value="PHOSPHOMANNOMUTASE"/>
    <property type="match status" value="1"/>
</dbReference>
<dbReference type="Pfam" id="PF03332">
    <property type="entry name" value="PMM"/>
    <property type="match status" value="1"/>
</dbReference>
<dbReference type="Proteomes" id="UP000254866">
    <property type="component" value="Unassembled WGS sequence"/>
</dbReference>
<comment type="caution">
    <text evidence="14">The sequence shown here is derived from an EMBL/GenBank/DDBJ whole genome shotgun (WGS) entry which is preliminary data.</text>
</comment>
<comment type="pathway">
    <text evidence="2 13">Nucleotide-sugar biosynthesis; GDP-alpha-D-mannose biosynthesis; alpha-D-mannose 1-phosphate from D-fructose 6-phosphate: step 2/2.</text>
</comment>
<evidence type="ECO:0000313" key="15">
    <source>
        <dbReference type="Proteomes" id="UP000254866"/>
    </source>
</evidence>
<keyword evidence="7 12" id="KW-0479">Metal-binding</keyword>
<dbReference type="SFLD" id="SFLDS00003">
    <property type="entry name" value="Haloacid_Dehalogenase"/>
    <property type="match status" value="1"/>
</dbReference>
<dbReference type="RefSeq" id="XP_031869274.1">
    <property type="nucleotide sequence ID" value="XM_032014593.1"/>
</dbReference>
<dbReference type="STRING" id="2656787.A0A370TM72"/>
<dbReference type="EMBL" id="NPIC01000004">
    <property type="protein sequence ID" value="RDL36618.1"/>
    <property type="molecule type" value="Genomic_DNA"/>
</dbReference>
<dbReference type="SFLD" id="SFLDF00445">
    <property type="entry name" value="alpha-phosphomannomutase"/>
    <property type="match status" value="1"/>
</dbReference>
<evidence type="ECO:0000256" key="10">
    <source>
        <dbReference type="PIRSR" id="PIRSR605002-1"/>
    </source>
</evidence>
<comment type="cofactor">
    <cofactor evidence="12">
        <name>Mg(2+)</name>
        <dbReference type="ChEBI" id="CHEBI:18420"/>
    </cofactor>
</comment>
<dbReference type="UniPathway" id="UPA00126">
    <property type="reaction ID" value="UER00424"/>
</dbReference>
<evidence type="ECO:0000256" key="5">
    <source>
        <dbReference type="ARBA" id="ARBA00012730"/>
    </source>
</evidence>
<dbReference type="FunFam" id="3.30.1240.20:FF:000001">
    <property type="entry name" value="Phosphomannomutase"/>
    <property type="match status" value="1"/>
</dbReference>
<evidence type="ECO:0000256" key="13">
    <source>
        <dbReference type="RuleBase" id="RU361118"/>
    </source>
</evidence>
<comment type="catalytic activity">
    <reaction evidence="13">
        <text>alpha-D-mannose 1-phosphate = D-mannose 6-phosphate</text>
        <dbReference type="Rhea" id="RHEA:11140"/>
        <dbReference type="ChEBI" id="CHEBI:58409"/>
        <dbReference type="ChEBI" id="CHEBI:58735"/>
        <dbReference type="EC" id="5.4.2.8"/>
    </reaction>
</comment>
<evidence type="ECO:0000256" key="1">
    <source>
        <dbReference type="ARBA" id="ARBA00004496"/>
    </source>
</evidence>
<keyword evidence="9 13" id="KW-0413">Isomerase</keyword>
<feature type="binding site" evidence="11">
    <location>
        <position position="149"/>
    </location>
    <ligand>
        <name>alpha-D-mannose 1-phosphate</name>
        <dbReference type="ChEBI" id="CHEBI:58409"/>
    </ligand>
</feature>
<feature type="binding site" evidence="11">
    <location>
        <position position="138"/>
    </location>
    <ligand>
        <name>alpha-D-mannose 1-phosphate</name>
        <dbReference type="ChEBI" id="CHEBI:58409"/>
    </ligand>
</feature>
<feature type="binding site" evidence="12">
    <location>
        <position position="26"/>
    </location>
    <ligand>
        <name>Mg(2+)</name>
        <dbReference type="ChEBI" id="CHEBI:18420"/>
        <label>1</label>
    </ligand>
</feature>
<feature type="binding site" evidence="12">
    <location>
        <position position="243"/>
    </location>
    <ligand>
        <name>Mg(2+)</name>
        <dbReference type="ChEBI" id="CHEBI:18420"/>
        <label>1</label>
    </ligand>
</feature>